<keyword evidence="2" id="KW-1185">Reference proteome</keyword>
<organism evidence="1 2">
    <name type="scientific">Lasiosphaeria ovina</name>
    <dbReference type="NCBI Taxonomy" id="92902"/>
    <lineage>
        <taxon>Eukaryota</taxon>
        <taxon>Fungi</taxon>
        <taxon>Dikarya</taxon>
        <taxon>Ascomycota</taxon>
        <taxon>Pezizomycotina</taxon>
        <taxon>Sordariomycetes</taxon>
        <taxon>Sordariomycetidae</taxon>
        <taxon>Sordariales</taxon>
        <taxon>Lasiosphaeriaceae</taxon>
        <taxon>Lasiosphaeria</taxon>
    </lineage>
</organism>
<comment type="caution">
    <text evidence="1">The sequence shown here is derived from an EMBL/GenBank/DDBJ whole genome shotgun (WGS) entry which is preliminary data.</text>
</comment>
<reference evidence="1" key="2">
    <citation type="submission" date="2023-06" db="EMBL/GenBank/DDBJ databases">
        <authorList>
            <consortium name="Lawrence Berkeley National Laboratory"/>
            <person name="Haridas S."/>
            <person name="Hensen N."/>
            <person name="Bonometti L."/>
            <person name="Westerberg I."/>
            <person name="Brannstrom I.O."/>
            <person name="Guillou S."/>
            <person name="Cros-Aarteil S."/>
            <person name="Calhoun S."/>
            <person name="Kuo A."/>
            <person name="Mondo S."/>
            <person name="Pangilinan J."/>
            <person name="Riley R."/>
            <person name="Labutti K."/>
            <person name="Andreopoulos B."/>
            <person name="Lipzen A."/>
            <person name="Chen C."/>
            <person name="Yanf M."/>
            <person name="Daum C."/>
            <person name="Ng V."/>
            <person name="Clum A."/>
            <person name="Steindorff A."/>
            <person name="Ohm R."/>
            <person name="Martin F."/>
            <person name="Silar P."/>
            <person name="Natvig D."/>
            <person name="Lalanne C."/>
            <person name="Gautier V."/>
            <person name="Ament-Velasquez S.L."/>
            <person name="Kruys A."/>
            <person name="Hutchinson M.I."/>
            <person name="Powell A.J."/>
            <person name="Barry K."/>
            <person name="Miller A.N."/>
            <person name="Grigoriev I.V."/>
            <person name="Debuchy R."/>
            <person name="Gladieux P."/>
            <person name="Thoren M.H."/>
            <person name="Johannesson H."/>
        </authorList>
    </citation>
    <scope>NUCLEOTIDE SEQUENCE</scope>
    <source>
        <strain evidence="1">CBS 958.72</strain>
    </source>
</reference>
<evidence type="ECO:0000313" key="2">
    <source>
        <dbReference type="Proteomes" id="UP001287356"/>
    </source>
</evidence>
<reference evidence="1" key="1">
    <citation type="journal article" date="2023" name="Mol. Phylogenet. Evol.">
        <title>Genome-scale phylogeny and comparative genomics of the fungal order Sordariales.</title>
        <authorList>
            <person name="Hensen N."/>
            <person name="Bonometti L."/>
            <person name="Westerberg I."/>
            <person name="Brannstrom I.O."/>
            <person name="Guillou S."/>
            <person name="Cros-Aarteil S."/>
            <person name="Calhoun S."/>
            <person name="Haridas S."/>
            <person name="Kuo A."/>
            <person name="Mondo S."/>
            <person name="Pangilinan J."/>
            <person name="Riley R."/>
            <person name="LaButti K."/>
            <person name="Andreopoulos B."/>
            <person name="Lipzen A."/>
            <person name="Chen C."/>
            <person name="Yan M."/>
            <person name="Daum C."/>
            <person name="Ng V."/>
            <person name="Clum A."/>
            <person name="Steindorff A."/>
            <person name="Ohm R.A."/>
            <person name="Martin F."/>
            <person name="Silar P."/>
            <person name="Natvig D.O."/>
            <person name="Lalanne C."/>
            <person name="Gautier V."/>
            <person name="Ament-Velasquez S.L."/>
            <person name="Kruys A."/>
            <person name="Hutchinson M.I."/>
            <person name="Powell A.J."/>
            <person name="Barry K."/>
            <person name="Miller A.N."/>
            <person name="Grigoriev I.V."/>
            <person name="Debuchy R."/>
            <person name="Gladieux P."/>
            <person name="Hiltunen Thoren M."/>
            <person name="Johannesson H."/>
        </authorList>
    </citation>
    <scope>NUCLEOTIDE SEQUENCE</scope>
    <source>
        <strain evidence="1">CBS 958.72</strain>
    </source>
</reference>
<dbReference type="EMBL" id="JAULSN010000003">
    <property type="protein sequence ID" value="KAK3376391.1"/>
    <property type="molecule type" value="Genomic_DNA"/>
</dbReference>
<gene>
    <name evidence="1" type="ORF">B0T24DRAFT_618592</name>
</gene>
<protein>
    <submittedName>
        <fullName evidence="1">Uncharacterized protein</fullName>
    </submittedName>
</protein>
<sequence length="166" mass="18054">MSPPQHAELREAIKKTVDTFVRGYQVASEHKDTKYLSTVLTPDCTRYFSPASFLVLYGAPPGIGLDNATYEASFAAELPYGWCVGTDIANVTIDTDARTAAATSTYTMQFADGTALGDFEFAWFLTFTADGGSVSKIVEWVDNTTTGKFHAKVKELQAKAEEAAEK</sequence>
<evidence type="ECO:0000313" key="1">
    <source>
        <dbReference type="EMBL" id="KAK3376391.1"/>
    </source>
</evidence>
<dbReference type="AlphaFoldDB" id="A0AAE0NA35"/>
<proteinExistence type="predicted"/>
<dbReference type="SUPFAM" id="SSF54427">
    <property type="entry name" value="NTF2-like"/>
    <property type="match status" value="1"/>
</dbReference>
<dbReference type="Proteomes" id="UP001287356">
    <property type="component" value="Unassembled WGS sequence"/>
</dbReference>
<accession>A0AAE0NA35</accession>
<name>A0AAE0NA35_9PEZI</name>
<dbReference type="InterPro" id="IPR032710">
    <property type="entry name" value="NTF2-like_dom_sf"/>
</dbReference>